<evidence type="ECO:0000313" key="2">
    <source>
        <dbReference type="EMBL" id="MCD9642760.1"/>
    </source>
</evidence>
<comment type="caution">
    <text evidence="2">The sequence shown here is derived from an EMBL/GenBank/DDBJ whole genome shotgun (WGS) entry which is preliminary data.</text>
</comment>
<proteinExistence type="predicted"/>
<dbReference type="Proteomes" id="UP000823775">
    <property type="component" value="Unassembled WGS sequence"/>
</dbReference>
<sequence>PPIKLLSPSINLESLPNESSPIINFESIPNDSKDVDDSDYKDDELHESELDGSVSEYETEGNSLSENDFASIDDKFATSDELFDIFMDTFNQQPSLPADIVQAIGDITEK</sequence>
<keyword evidence="3" id="KW-1185">Reference proteome</keyword>
<dbReference type="EMBL" id="JACEIK010003699">
    <property type="protein sequence ID" value="MCD9642760.1"/>
    <property type="molecule type" value="Genomic_DNA"/>
</dbReference>
<feature type="region of interest" description="Disordered" evidence="1">
    <location>
        <begin position="16"/>
        <end position="66"/>
    </location>
</feature>
<accession>A0ABS8V988</accession>
<gene>
    <name evidence="2" type="ORF">HAX54_029704</name>
</gene>
<reference evidence="2 3" key="1">
    <citation type="journal article" date="2021" name="BMC Genomics">
        <title>Datura genome reveals duplications of psychoactive alkaloid biosynthetic genes and high mutation rate following tissue culture.</title>
        <authorList>
            <person name="Rajewski A."/>
            <person name="Carter-House D."/>
            <person name="Stajich J."/>
            <person name="Litt A."/>
        </authorList>
    </citation>
    <scope>NUCLEOTIDE SEQUENCE [LARGE SCALE GENOMIC DNA]</scope>
    <source>
        <strain evidence="2">AR-01</strain>
    </source>
</reference>
<name>A0ABS8V988_DATST</name>
<protein>
    <submittedName>
        <fullName evidence="2">Uncharacterized protein</fullName>
    </submittedName>
</protein>
<feature type="compositionally biased region" description="Polar residues" evidence="1">
    <location>
        <begin position="16"/>
        <end position="30"/>
    </location>
</feature>
<evidence type="ECO:0000256" key="1">
    <source>
        <dbReference type="SAM" id="MobiDB-lite"/>
    </source>
</evidence>
<feature type="non-terminal residue" evidence="2">
    <location>
        <position position="1"/>
    </location>
</feature>
<organism evidence="2 3">
    <name type="scientific">Datura stramonium</name>
    <name type="common">Jimsonweed</name>
    <name type="synonym">Common thornapple</name>
    <dbReference type="NCBI Taxonomy" id="4076"/>
    <lineage>
        <taxon>Eukaryota</taxon>
        <taxon>Viridiplantae</taxon>
        <taxon>Streptophyta</taxon>
        <taxon>Embryophyta</taxon>
        <taxon>Tracheophyta</taxon>
        <taxon>Spermatophyta</taxon>
        <taxon>Magnoliopsida</taxon>
        <taxon>eudicotyledons</taxon>
        <taxon>Gunneridae</taxon>
        <taxon>Pentapetalae</taxon>
        <taxon>asterids</taxon>
        <taxon>lamiids</taxon>
        <taxon>Solanales</taxon>
        <taxon>Solanaceae</taxon>
        <taxon>Solanoideae</taxon>
        <taxon>Datureae</taxon>
        <taxon>Datura</taxon>
    </lineage>
</organism>
<evidence type="ECO:0000313" key="3">
    <source>
        <dbReference type="Proteomes" id="UP000823775"/>
    </source>
</evidence>